<name>A0AA36MSQ9_9DINO</name>
<evidence type="ECO:0000313" key="3">
    <source>
        <dbReference type="Proteomes" id="UP001178507"/>
    </source>
</evidence>
<keyword evidence="3" id="KW-1185">Reference proteome</keyword>
<protein>
    <submittedName>
        <fullName evidence="2">Uncharacterized protein</fullName>
    </submittedName>
</protein>
<feature type="region of interest" description="Disordered" evidence="1">
    <location>
        <begin position="502"/>
        <end position="552"/>
    </location>
</feature>
<feature type="compositionally biased region" description="Low complexity" evidence="1">
    <location>
        <begin position="1"/>
        <end position="22"/>
    </location>
</feature>
<dbReference type="InterPro" id="IPR029063">
    <property type="entry name" value="SAM-dependent_MTases_sf"/>
</dbReference>
<accession>A0AA36MSQ9</accession>
<feature type="compositionally biased region" description="Basic and acidic residues" evidence="1">
    <location>
        <begin position="511"/>
        <end position="524"/>
    </location>
</feature>
<organism evidence="2 3">
    <name type="scientific">Effrenium voratum</name>
    <dbReference type="NCBI Taxonomy" id="2562239"/>
    <lineage>
        <taxon>Eukaryota</taxon>
        <taxon>Sar</taxon>
        <taxon>Alveolata</taxon>
        <taxon>Dinophyceae</taxon>
        <taxon>Suessiales</taxon>
        <taxon>Symbiodiniaceae</taxon>
        <taxon>Effrenium</taxon>
    </lineage>
</organism>
<feature type="region of interest" description="Disordered" evidence="1">
    <location>
        <begin position="1"/>
        <end position="28"/>
    </location>
</feature>
<gene>
    <name evidence="2" type="ORF">EVOR1521_LOCUS6366</name>
</gene>
<dbReference type="Gene3D" id="3.40.50.150">
    <property type="entry name" value="Vaccinia Virus protein VP39"/>
    <property type="match status" value="1"/>
</dbReference>
<reference evidence="2" key="1">
    <citation type="submission" date="2023-08" db="EMBL/GenBank/DDBJ databases">
        <authorList>
            <person name="Chen Y."/>
            <person name="Shah S."/>
            <person name="Dougan E. K."/>
            <person name="Thang M."/>
            <person name="Chan C."/>
        </authorList>
    </citation>
    <scope>NUCLEOTIDE SEQUENCE</scope>
</reference>
<evidence type="ECO:0000313" key="2">
    <source>
        <dbReference type="EMBL" id="CAJ1377627.1"/>
    </source>
</evidence>
<dbReference type="EMBL" id="CAUJNA010000476">
    <property type="protein sequence ID" value="CAJ1377627.1"/>
    <property type="molecule type" value="Genomic_DNA"/>
</dbReference>
<dbReference type="Proteomes" id="UP001178507">
    <property type="component" value="Unassembled WGS sequence"/>
</dbReference>
<comment type="caution">
    <text evidence="2">The sequence shown here is derived from an EMBL/GenBank/DDBJ whole genome shotgun (WGS) entry which is preliminary data.</text>
</comment>
<evidence type="ECO:0000256" key="1">
    <source>
        <dbReference type="SAM" id="MobiDB-lite"/>
    </source>
</evidence>
<sequence length="579" mass="63240">MKRPASAGASRAAKAKAKAAALPPMPPGPDNVEDLFQWASAVKTKLMADSSLSNNLEHRLKQGIVIDSDHSGSGNGEGGLLCALKNAGVEDAQVCIHSVCDKDASCQALLKLLVSDEGDGPDGRLGGDRNQRTRVFGDLVQQIPHEKLEMLYEMLPNADEPPEVKKKAYREVANRIKGNMEEFLPKNRTQYDMVSGQFAPVTRQGCASETVRVRISGTECYQWSRMNKSRLQDGASNFFVFVVWVCVTLRNLSQIVIHENVTAHDEDILSEFLSGAYALHAFEVSPEHLGWPVRRTRRYTVGVLRRGWFFTGDVTRFLQIFGMSPTLLGSAPEGDVACWLQEAAAKKHKVSADGHIDARALLTPAQKRRLKNTEEKMRGLEVHSWVCDVQQEVDWTKTNDFVPVLLRGSLLWSNTKERLALASEHLLFQGVPCFRKLDDKVAPCNWPQIMCVSKQMGFSEHCWKSMAGNAMHRAVAGLLGAYVIANLRRKVKPHPASGLSLGSFLVPEPKPPTDVRGGGERGEEAQECADINSPAAGAYRTPNKKKGAGPLGRGASCMSLGSLGSAASASSMSPFLSPP</sequence>
<proteinExistence type="predicted"/>
<dbReference type="SUPFAM" id="SSF53335">
    <property type="entry name" value="S-adenosyl-L-methionine-dependent methyltransferases"/>
    <property type="match status" value="1"/>
</dbReference>
<dbReference type="AlphaFoldDB" id="A0AA36MSQ9"/>